<dbReference type="Proteomes" id="UP000596660">
    <property type="component" value="Unplaced"/>
</dbReference>
<sequence length="282" mass="31248">MLSMRNGVSLHPMCLPGGQGILHPSQLSQMGIDFDDASGSYDMNMTTALNTIPETSNTTLNLLNQCTSLVRPSLATVPRPNIINSEAMSFGLESRMPVIFTLINLAILLRERSMPHERIGVNNIETKSLGAVTTSTRLGNNSVQERMQQKHAPQETCLENILGQNQLVSRMQFHRVIKNYVIQAGDIHSIGPAEQWTLKGKHYNQLDRRNIPSDVQVLLCHCYNVLLPCAHLSDTDCYEVVCVWSGQFFSCGFADLLCSDSVLLTARFYGLILEAFYSAGAI</sequence>
<dbReference type="PANTHER" id="PTHR47269">
    <property type="entry name" value="PEPTIDYL-PROLYL CIS-TRANS ISOMERASE CYP21-4"/>
    <property type="match status" value="1"/>
</dbReference>
<protein>
    <submittedName>
        <fullName evidence="1">Uncharacterized protein</fullName>
    </submittedName>
</protein>
<reference evidence="1" key="1">
    <citation type="journal article" date="2017" name="Nature">
        <title>The genome of Chenopodium quinoa.</title>
        <authorList>
            <person name="Jarvis D.E."/>
            <person name="Ho Y.S."/>
            <person name="Lightfoot D.J."/>
            <person name="Schmoeckel S.M."/>
            <person name="Li B."/>
            <person name="Borm T.J.A."/>
            <person name="Ohyanagi H."/>
            <person name="Mineta K."/>
            <person name="Michell C.T."/>
            <person name="Saber N."/>
            <person name="Kharbatia N.M."/>
            <person name="Rupper R.R."/>
            <person name="Sharp A.R."/>
            <person name="Dally N."/>
            <person name="Boughton B.A."/>
            <person name="Woo Y.H."/>
            <person name="Gao G."/>
            <person name="Schijlen E.G.W.M."/>
            <person name="Guo X."/>
            <person name="Momin A.A."/>
            <person name="Negrao S."/>
            <person name="Al-Babili S."/>
            <person name="Gehring C."/>
            <person name="Roessner U."/>
            <person name="Jung C."/>
            <person name="Murphy K."/>
            <person name="Arold S.T."/>
            <person name="Gojobori T."/>
            <person name="van der Linden C.G."/>
            <person name="van Loo E.N."/>
            <person name="Jellen E.N."/>
            <person name="Maughan P.J."/>
            <person name="Tester M."/>
        </authorList>
    </citation>
    <scope>NUCLEOTIDE SEQUENCE [LARGE SCALE GENOMIC DNA]</scope>
    <source>
        <strain evidence="1">cv. PI 614886</strain>
    </source>
</reference>
<dbReference type="Gramene" id="AUR62026186-RA">
    <property type="protein sequence ID" value="AUR62026186-RA:cds"/>
    <property type="gene ID" value="AUR62026186"/>
</dbReference>
<dbReference type="AlphaFoldDB" id="A0A803MAR9"/>
<name>A0A803MAR9_CHEQI</name>
<dbReference type="EnsemblPlants" id="AUR62026186-RA">
    <property type="protein sequence ID" value="AUR62026186-RA:cds"/>
    <property type="gene ID" value="AUR62026186"/>
</dbReference>
<proteinExistence type="predicted"/>
<keyword evidence="2" id="KW-1185">Reference proteome</keyword>
<accession>A0A803MAR9</accession>
<reference evidence="1" key="2">
    <citation type="submission" date="2021-03" db="UniProtKB">
        <authorList>
            <consortium name="EnsemblPlants"/>
        </authorList>
    </citation>
    <scope>IDENTIFICATION</scope>
</reference>
<evidence type="ECO:0000313" key="2">
    <source>
        <dbReference type="Proteomes" id="UP000596660"/>
    </source>
</evidence>
<dbReference type="PANTHER" id="PTHR47269:SF1">
    <property type="entry name" value="PEPTIDYL-PROLYL CIS-TRANS ISOMERASE CYP21-4"/>
    <property type="match status" value="1"/>
</dbReference>
<organism evidence="1 2">
    <name type="scientific">Chenopodium quinoa</name>
    <name type="common">Quinoa</name>
    <dbReference type="NCBI Taxonomy" id="63459"/>
    <lineage>
        <taxon>Eukaryota</taxon>
        <taxon>Viridiplantae</taxon>
        <taxon>Streptophyta</taxon>
        <taxon>Embryophyta</taxon>
        <taxon>Tracheophyta</taxon>
        <taxon>Spermatophyta</taxon>
        <taxon>Magnoliopsida</taxon>
        <taxon>eudicotyledons</taxon>
        <taxon>Gunneridae</taxon>
        <taxon>Pentapetalae</taxon>
        <taxon>Caryophyllales</taxon>
        <taxon>Chenopodiaceae</taxon>
        <taxon>Chenopodioideae</taxon>
        <taxon>Atripliceae</taxon>
        <taxon>Chenopodium</taxon>
    </lineage>
</organism>
<evidence type="ECO:0000313" key="1">
    <source>
        <dbReference type="EnsemblPlants" id="AUR62026186-RA:cds"/>
    </source>
</evidence>